<dbReference type="AlphaFoldDB" id="A0A0B5AT65"/>
<dbReference type="Pfam" id="PF11337">
    <property type="entry name" value="DUF3139"/>
    <property type="match status" value="1"/>
</dbReference>
<keyword evidence="3" id="KW-1185">Reference proteome</keyword>
<dbReference type="OrthoDB" id="2884721at2"/>
<evidence type="ECO:0008006" key="4">
    <source>
        <dbReference type="Google" id="ProtNLM"/>
    </source>
</evidence>
<accession>A0A0B5AT65</accession>
<dbReference type="HOGENOM" id="CLU_1841150_0_0_9"/>
<keyword evidence="1" id="KW-1133">Transmembrane helix</keyword>
<sequence>MSKQLEPEKKKAFFLFTTSGIFSILGIGMLLAPFAFFYVINNGNPYERYWVEGKVPEHLEAQGIKAKDIQYQSAVAPKHLINKDFYHMHYIVVFKDEPKLEYLYGVKKRGKGVVQFCEKEQKENSYTYIGTTTEKTKYSEDVCAGIYENRD</sequence>
<organism evidence="2 3">
    <name type="scientific">Jeotgalibacillus malaysiensis</name>
    <dbReference type="NCBI Taxonomy" id="1508404"/>
    <lineage>
        <taxon>Bacteria</taxon>
        <taxon>Bacillati</taxon>
        <taxon>Bacillota</taxon>
        <taxon>Bacilli</taxon>
        <taxon>Bacillales</taxon>
        <taxon>Caryophanaceae</taxon>
        <taxon>Jeotgalibacillus</taxon>
    </lineage>
</organism>
<evidence type="ECO:0000313" key="2">
    <source>
        <dbReference type="EMBL" id="AJD93301.1"/>
    </source>
</evidence>
<proteinExistence type="predicted"/>
<dbReference type="EMBL" id="CP009417">
    <property type="protein sequence ID" value="AJD93301.1"/>
    <property type="molecule type" value="Genomic_DNA"/>
</dbReference>
<dbReference type="BioCyc" id="JESP1508404:G14D9-13267-MONOMER"/>
<protein>
    <recommendedName>
        <fullName evidence="4">DUF3139 domain-containing protein</fullName>
    </recommendedName>
</protein>
<evidence type="ECO:0000313" key="3">
    <source>
        <dbReference type="Proteomes" id="UP000031449"/>
    </source>
</evidence>
<keyword evidence="1" id="KW-0812">Transmembrane</keyword>
<dbReference type="Proteomes" id="UP000031449">
    <property type="component" value="Plasmid unnamed"/>
</dbReference>
<keyword evidence="2" id="KW-0614">Plasmid</keyword>
<gene>
    <name evidence="2" type="ORF">JMA_39830</name>
</gene>
<dbReference type="InterPro" id="IPR021486">
    <property type="entry name" value="DUF3139"/>
</dbReference>
<keyword evidence="1" id="KW-0472">Membrane</keyword>
<feature type="transmembrane region" description="Helical" evidence="1">
    <location>
        <begin position="12"/>
        <end position="40"/>
    </location>
</feature>
<name>A0A0B5AT65_9BACL</name>
<reference evidence="2 3" key="1">
    <citation type="submission" date="2014-08" db="EMBL/GenBank/DDBJ databases">
        <title>Complete genome of a marine bacteria Jeotgalibacillus malaysiensis.</title>
        <authorList>
            <person name="Yaakop A.S."/>
            <person name="Chan K.-G."/>
            <person name="Goh K.M."/>
        </authorList>
    </citation>
    <scope>NUCLEOTIDE SEQUENCE [LARGE SCALE GENOMIC DNA]</scope>
    <source>
        <strain evidence="2 3">D5</strain>
        <plasmid evidence="3">Plasmid</plasmid>
    </source>
</reference>
<dbReference type="KEGG" id="jeo:JMA_39830"/>
<evidence type="ECO:0000256" key="1">
    <source>
        <dbReference type="SAM" id="Phobius"/>
    </source>
</evidence>
<geneLocation type="plasmid" evidence="3"/>